<evidence type="ECO:0000313" key="7">
    <source>
        <dbReference type="EMBL" id="CAJ1405864.1"/>
    </source>
</evidence>
<proteinExistence type="predicted"/>
<dbReference type="GO" id="GO:0016020">
    <property type="term" value="C:membrane"/>
    <property type="evidence" value="ECO:0007669"/>
    <property type="project" value="UniProtKB-SubCell"/>
</dbReference>
<dbReference type="AlphaFoldDB" id="A0AA36JIV7"/>
<keyword evidence="6" id="KW-0732">Signal</keyword>
<keyword evidence="3 5" id="KW-1133">Transmembrane helix</keyword>
<name>A0AA36JIV7_9DINO</name>
<evidence type="ECO:0000256" key="1">
    <source>
        <dbReference type="ARBA" id="ARBA00004141"/>
    </source>
</evidence>
<feature type="transmembrane region" description="Helical" evidence="5">
    <location>
        <begin position="197"/>
        <end position="218"/>
    </location>
</feature>
<feature type="chain" id="PRO_5041401853" evidence="6">
    <location>
        <begin position="25"/>
        <end position="444"/>
    </location>
</feature>
<evidence type="ECO:0000256" key="2">
    <source>
        <dbReference type="ARBA" id="ARBA00022692"/>
    </source>
</evidence>
<reference evidence="7" key="1">
    <citation type="submission" date="2023-08" db="EMBL/GenBank/DDBJ databases">
        <authorList>
            <person name="Chen Y."/>
            <person name="Shah S."/>
            <person name="Dougan E. K."/>
            <person name="Thang M."/>
            <person name="Chan C."/>
        </authorList>
    </citation>
    <scope>NUCLEOTIDE SEQUENCE</scope>
</reference>
<evidence type="ECO:0000256" key="6">
    <source>
        <dbReference type="SAM" id="SignalP"/>
    </source>
</evidence>
<feature type="signal peptide" evidence="6">
    <location>
        <begin position="1"/>
        <end position="24"/>
    </location>
</feature>
<dbReference type="PANTHER" id="PTHR30238">
    <property type="entry name" value="MEMBRANE BOUND PREDICTED REDOX MODULATOR"/>
    <property type="match status" value="1"/>
</dbReference>
<dbReference type="PANTHER" id="PTHR30238:SF0">
    <property type="entry name" value="THYLAKOID MEMBRANE PROTEIN TERC, CHLOROPLASTIC"/>
    <property type="match status" value="1"/>
</dbReference>
<dbReference type="Proteomes" id="UP001178507">
    <property type="component" value="Unassembled WGS sequence"/>
</dbReference>
<feature type="transmembrane region" description="Helical" evidence="5">
    <location>
        <begin position="320"/>
        <end position="343"/>
    </location>
</feature>
<feature type="transmembrane region" description="Helical" evidence="5">
    <location>
        <begin position="406"/>
        <end position="428"/>
    </location>
</feature>
<evidence type="ECO:0000256" key="4">
    <source>
        <dbReference type="ARBA" id="ARBA00023136"/>
    </source>
</evidence>
<protein>
    <submittedName>
        <fullName evidence="7">Uncharacterized protein</fullName>
    </submittedName>
</protein>
<feature type="transmembrane region" description="Helical" evidence="5">
    <location>
        <begin position="230"/>
        <end position="251"/>
    </location>
</feature>
<keyword evidence="2 5" id="KW-0812">Transmembrane</keyword>
<comment type="caution">
    <text evidence="7">The sequence shown here is derived from an EMBL/GenBank/DDBJ whole genome shotgun (WGS) entry which is preliminary data.</text>
</comment>
<dbReference type="Pfam" id="PF03741">
    <property type="entry name" value="TerC"/>
    <property type="match status" value="1"/>
</dbReference>
<feature type="transmembrane region" description="Helical" evidence="5">
    <location>
        <begin position="349"/>
        <end position="370"/>
    </location>
</feature>
<feature type="transmembrane region" description="Helical" evidence="5">
    <location>
        <begin position="136"/>
        <end position="155"/>
    </location>
</feature>
<dbReference type="InterPro" id="IPR005496">
    <property type="entry name" value="Integral_membrane_TerC"/>
</dbReference>
<dbReference type="EMBL" id="CAUJNA010003605">
    <property type="protein sequence ID" value="CAJ1405864.1"/>
    <property type="molecule type" value="Genomic_DNA"/>
</dbReference>
<keyword evidence="4 5" id="KW-0472">Membrane</keyword>
<gene>
    <name evidence="7" type="ORF">EVOR1521_LOCUS27973</name>
</gene>
<evidence type="ECO:0000313" key="8">
    <source>
        <dbReference type="Proteomes" id="UP001178507"/>
    </source>
</evidence>
<feature type="transmembrane region" description="Helical" evidence="5">
    <location>
        <begin position="167"/>
        <end position="185"/>
    </location>
</feature>
<accession>A0AA36JIV7</accession>
<comment type="subcellular location">
    <subcellularLocation>
        <location evidence="1">Membrane</location>
        <topology evidence="1">Multi-pass membrane protein</topology>
    </subcellularLocation>
</comment>
<keyword evidence="8" id="KW-1185">Reference proteome</keyword>
<sequence length="444" mass="49292">MTLPRIGPMLLVIAAVIMQASGHAQCNVEFAETGTLLQTRWAESKTGKMKQEVLEAPEVPEVPISNATGYMSDDDFGSEMIISWDLDEIGMANWPTSKRGIFHRGLWATVHWDRHHQLPEGWGFYHVLKSGELFDWTALGLCFVAALLLRWFWLWQDCDEKKFSSHVLSMCAWLLVAGCMALAMFLRFGKADGVDWIAGYFFELFFMLENVFVFRSVITSLSLPSRTVSRVLEGVVWAQIMFEAVFFLGLAHKLRSVHFLPHLLGLGLACFGLSTMLETGKSQTPMAAVASVLQNVTPPTSERHDLDEGFLTFEGKRLQLTTAGVVLIALLLVDFLCEIDTVLTKIEEIPNPFVAFSSSALAAFSLPELFLLSQDLLFRFPLVKSGMGIILCMLGVQLVLANILVVQPLVTCLLMMIVILVCIVLSILRGVTPQSHCAEAALES</sequence>
<evidence type="ECO:0000256" key="5">
    <source>
        <dbReference type="SAM" id="Phobius"/>
    </source>
</evidence>
<organism evidence="7 8">
    <name type="scientific">Effrenium voratum</name>
    <dbReference type="NCBI Taxonomy" id="2562239"/>
    <lineage>
        <taxon>Eukaryota</taxon>
        <taxon>Sar</taxon>
        <taxon>Alveolata</taxon>
        <taxon>Dinophyceae</taxon>
        <taxon>Suessiales</taxon>
        <taxon>Symbiodiniaceae</taxon>
        <taxon>Effrenium</taxon>
    </lineage>
</organism>
<evidence type="ECO:0000256" key="3">
    <source>
        <dbReference type="ARBA" id="ARBA00022989"/>
    </source>
</evidence>
<feature type="transmembrane region" description="Helical" evidence="5">
    <location>
        <begin position="382"/>
        <end position="400"/>
    </location>
</feature>